<dbReference type="PANTHER" id="PTHR38764">
    <property type="entry name" value="ACYL CARRIER PROTEIN PHOSPHODIESTERASE"/>
    <property type="match status" value="1"/>
</dbReference>
<comment type="caution">
    <text evidence="4">The sequence shown here is derived from an EMBL/GenBank/DDBJ whole genome shotgun (WGS) entry which is preliminary data.</text>
</comment>
<evidence type="ECO:0000256" key="3">
    <source>
        <dbReference type="ARBA" id="ARBA00023098"/>
    </source>
</evidence>
<dbReference type="EMBL" id="JAVDQY010000003">
    <property type="protein sequence ID" value="MDR6527337.1"/>
    <property type="molecule type" value="Genomic_DNA"/>
</dbReference>
<reference evidence="5" key="2">
    <citation type="submission" date="2018-06" db="EMBL/GenBank/DDBJ databases">
        <authorList>
            <person name="Newman J.D."/>
            <person name="Hugo C.J."/>
            <person name="Kriek I.-M."/>
            <person name="Nel L."/>
        </authorList>
    </citation>
    <scope>NUCLEOTIDE SEQUENCE</scope>
    <source>
        <strain evidence="5">KCTC 22548</strain>
    </source>
</reference>
<proteinExistence type="predicted"/>
<name>A0AAE3YAZ3_9FLAO</name>
<keyword evidence="3" id="KW-0443">Lipid metabolism</keyword>
<dbReference type="Pfam" id="PF04336">
    <property type="entry name" value="ACP_PD"/>
    <property type="match status" value="1"/>
</dbReference>
<keyword evidence="1" id="KW-0444">Lipid biosynthesis</keyword>
<evidence type="ECO:0000313" key="5">
    <source>
        <dbReference type="EMBL" id="REC78992.1"/>
    </source>
</evidence>
<keyword evidence="6" id="KW-1185">Reference proteome</keyword>
<gene>
    <name evidence="5" type="ORF">DRF57_01575</name>
    <name evidence="4" type="ORF">J2787_002729</name>
</gene>
<evidence type="ECO:0000256" key="2">
    <source>
        <dbReference type="ARBA" id="ARBA00022801"/>
    </source>
</evidence>
<reference evidence="5 6" key="1">
    <citation type="journal article" date="2010" name="Syst. Appl. Microbiol.">
        <title>Four new species of Chryseobacterium from the rhizosphere of coastal sand dune plants, Chryseobacterium elymi sp. nov., Chryseobacterium hagamense sp. nov., Chryseobacterium lathyri sp. nov. and Chryseobacterium rhizosphaerae sp. nov.</title>
        <authorList>
            <person name="Cho S.H."/>
            <person name="Lee K.S."/>
            <person name="Shin D.S."/>
            <person name="Han J.H."/>
            <person name="Park K.S."/>
            <person name="Lee C.H."/>
            <person name="Park K.H."/>
            <person name="Kim S.B."/>
        </authorList>
    </citation>
    <scope>NUCLEOTIDE SEQUENCE [LARGE SCALE GENOMIC DNA]</scope>
    <source>
        <strain evidence="5 6">KCTC 22548</strain>
    </source>
</reference>
<dbReference type="Proteomes" id="UP001184861">
    <property type="component" value="Unassembled WGS sequence"/>
</dbReference>
<sequence>MNYLAHSFLSFTDGQIVGQFLEDFIRNKDRFSFPKTIQDGITLHRAIDTFTDSHPAIHEAKKVFAPLVRLYAGAFVDVSMDYFVATDLSLNSLAEWKAHSLKVYRVLNEHQEWLPENFKKMLVKMEHDDWLYNYREDWGIKFSIQNVLNKAKYLEKDIPVFEAFLKNKDKLQQCYDDFFPDLHAHAKGINTLLQLEG</sequence>
<dbReference type="InterPro" id="IPR007431">
    <property type="entry name" value="ACP_PD"/>
</dbReference>
<evidence type="ECO:0000256" key="1">
    <source>
        <dbReference type="ARBA" id="ARBA00022516"/>
    </source>
</evidence>
<evidence type="ECO:0000313" key="4">
    <source>
        <dbReference type="EMBL" id="MDR6527337.1"/>
    </source>
</evidence>
<dbReference type="GO" id="GO:0008770">
    <property type="term" value="F:[acyl-carrier-protein] phosphodiesterase activity"/>
    <property type="evidence" value="ECO:0007669"/>
    <property type="project" value="InterPro"/>
</dbReference>
<reference evidence="4" key="3">
    <citation type="submission" date="2023-07" db="EMBL/GenBank/DDBJ databases">
        <title>Sorghum-associated microbial communities from plants grown in Nebraska, USA.</title>
        <authorList>
            <person name="Schachtman D."/>
        </authorList>
    </citation>
    <scope>NUCLEOTIDE SEQUENCE</scope>
    <source>
        <strain evidence="4">DS2360</strain>
    </source>
</reference>
<protein>
    <submittedName>
        <fullName evidence="4">Acyl carrier protein phosphodiesterase</fullName>
    </submittedName>
    <submittedName>
        <fullName evidence="5">DUF479 domain-containing protein</fullName>
    </submittedName>
</protein>
<dbReference type="EMBL" id="QNUF01000001">
    <property type="protein sequence ID" value="REC78992.1"/>
    <property type="molecule type" value="Genomic_DNA"/>
</dbReference>
<dbReference type="GO" id="GO:0006633">
    <property type="term" value="P:fatty acid biosynthetic process"/>
    <property type="evidence" value="ECO:0007669"/>
    <property type="project" value="InterPro"/>
</dbReference>
<dbReference type="PANTHER" id="PTHR38764:SF1">
    <property type="entry name" value="ACYL CARRIER PROTEIN PHOSPHODIESTERASE"/>
    <property type="match status" value="1"/>
</dbReference>
<evidence type="ECO:0000313" key="7">
    <source>
        <dbReference type="Proteomes" id="UP001184861"/>
    </source>
</evidence>
<dbReference type="Proteomes" id="UP000256491">
    <property type="component" value="Unassembled WGS sequence"/>
</dbReference>
<keyword evidence="2" id="KW-0378">Hydrolase</keyword>
<evidence type="ECO:0000313" key="6">
    <source>
        <dbReference type="Proteomes" id="UP000256491"/>
    </source>
</evidence>
<dbReference type="AlphaFoldDB" id="A0AAE3YAZ3"/>
<dbReference type="RefSeq" id="WP_084085556.1">
    <property type="nucleotide sequence ID" value="NZ_BJYH01000019.1"/>
</dbReference>
<organism evidence="4 7">
    <name type="scientific">Chryseobacterium rhizosphaerae</name>
    <dbReference type="NCBI Taxonomy" id="395937"/>
    <lineage>
        <taxon>Bacteria</taxon>
        <taxon>Pseudomonadati</taxon>
        <taxon>Bacteroidota</taxon>
        <taxon>Flavobacteriia</taxon>
        <taxon>Flavobacteriales</taxon>
        <taxon>Weeksellaceae</taxon>
        <taxon>Chryseobacterium group</taxon>
        <taxon>Chryseobacterium</taxon>
    </lineage>
</organism>
<accession>A0AAE3YAZ3</accession>